<organism evidence="1 2">
    <name type="scientific">Septoria linicola</name>
    <dbReference type="NCBI Taxonomy" id="215465"/>
    <lineage>
        <taxon>Eukaryota</taxon>
        <taxon>Fungi</taxon>
        <taxon>Dikarya</taxon>
        <taxon>Ascomycota</taxon>
        <taxon>Pezizomycotina</taxon>
        <taxon>Dothideomycetes</taxon>
        <taxon>Dothideomycetidae</taxon>
        <taxon>Mycosphaerellales</taxon>
        <taxon>Mycosphaerellaceae</taxon>
        <taxon>Septoria</taxon>
    </lineage>
</organism>
<keyword evidence="2" id="KW-1185">Reference proteome</keyword>
<reference evidence="1" key="1">
    <citation type="submission" date="2022-06" db="EMBL/GenBank/DDBJ databases">
        <title>Complete genome sequences of two strains of the flax pathogen Septoria linicola.</title>
        <authorList>
            <person name="Lapalu N."/>
            <person name="Simon A."/>
            <person name="Demenou B."/>
            <person name="Paumier D."/>
            <person name="Guillot M.-P."/>
            <person name="Gout L."/>
            <person name="Valade R."/>
        </authorList>
    </citation>
    <scope>NUCLEOTIDE SEQUENCE</scope>
    <source>
        <strain evidence="1">SE15195</strain>
    </source>
</reference>
<proteinExistence type="predicted"/>
<dbReference type="Proteomes" id="UP001056384">
    <property type="component" value="Chromosome 6"/>
</dbReference>
<dbReference type="EMBL" id="CP099423">
    <property type="protein sequence ID" value="USW54783.1"/>
    <property type="molecule type" value="Genomic_DNA"/>
</dbReference>
<protein>
    <submittedName>
        <fullName evidence="1">Uncharacterized protein</fullName>
    </submittedName>
</protein>
<gene>
    <name evidence="1" type="ORF">Slin15195_G081020</name>
</gene>
<name>A0A9Q9EMT1_9PEZI</name>
<evidence type="ECO:0000313" key="1">
    <source>
        <dbReference type="EMBL" id="USW54783.1"/>
    </source>
</evidence>
<sequence length="121" mass="12739">MGWPESGPDPLIIRRFFLCRRSKNAASDTISSAPIATPTPKPAVAPVLSGVELFWLCGVGKGMAVEVTAESVDCDDEALLNVVVAGSMVVENDSRAKYAASPALKTSEGSLQQEKSFVAKV</sequence>
<dbReference type="AlphaFoldDB" id="A0A9Q9EMT1"/>
<evidence type="ECO:0000313" key="2">
    <source>
        <dbReference type="Proteomes" id="UP001056384"/>
    </source>
</evidence>
<accession>A0A9Q9EMT1</accession>